<evidence type="ECO:0000256" key="2">
    <source>
        <dbReference type="ARBA" id="ARBA00022827"/>
    </source>
</evidence>
<dbReference type="InterPro" id="IPR016166">
    <property type="entry name" value="FAD-bd_PCMH"/>
</dbReference>
<dbReference type="PROSITE" id="PS51387">
    <property type="entry name" value="FAD_PCMH"/>
    <property type="match status" value="1"/>
</dbReference>
<dbReference type="InterPro" id="IPR016169">
    <property type="entry name" value="FAD-bd_PCMH_sub2"/>
</dbReference>
<dbReference type="GO" id="GO:0016491">
    <property type="term" value="F:oxidoreductase activity"/>
    <property type="evidence" value="ECO:0007669"/>
    <property type="project" value="UniProtKB-KW"/>
</dbReference>
<dbReference type="OrthoDB" id="9767256at2"/>
<evidence type="ECO:0000256" key="1">
    <source>
        <dbReference type="ARBA" id="ARBA00022630"/>
    </source>
</evidence>
<reference evidence="6" key="1">
    <citation type="submission" date="2016-10" db="EMBL/GenBank/DDBJ databases">
        <authorList>
            <person name="Varghese N."/>
            <person name="Submissions S."/>
        </authorList>
    </citation>
    <scope>NUCLEOTIDE SEQUENCE [LARGE SCALE GENOMIC DNA]</scope>
    <source>
        <strain evidence="6">M1</strain>
    </source>
</reference>
<dbReference type="SUPFAM" id="SSF56176">
    <property type="entry name" value="FAD-binding/transporter-associated domain-like"/>
    <property type="match status" value="1"/>
</dbReference>
<protein>
    <submittedName>
        <fullName evidence="5">Glycolate oxidase FAD binding subunit</fullName>
    </submittedName>
</protein>
<keyword evidence="1" id="KW-0285">Flavoprotein</keyword>
<feature type="domain" description="FAD-binding PCMH-type" evidence="4">
    <location>
        <begin position="29"/>
        <end position="208"/>
    </location>
</feature>
<dbReference type="EMBL" id="FOJS01000020">
    <property type="protein sequence ID" value="SFA49241.1"/>
    <property type="molecule type" value="Genomic_DNA"/>
</dbReference>
<dbReference type="RefSeq" id="WP_090949655.1">
    <property type="nucleotide sequence ID" value="NZ_FOJS01000020.1"/>
</dbReference>
<evidence type="ECO:0000259" key="4">
    <source>
        <dbReference type="PROSITE" id="PS51387"/>
    </source>
</evidence>
<name>A0A1I0TBW5_9BACL</name>
<dbReference type="PANTHER" id="PTHR11748:SF103">
    <property type="entry name" value="GLYCOLATE OXIDASE SUBUNIT GLCE"/>
    <property type="match status" value="1"/>
</dbReference>
<dbReference type="PANTHER" id="PTHR11748">
    <property type="entry name" value="D-LACTATE DEHYDROGENASE"/>
    <property type="match status" value="1"/>
</dbReference>
<keyword evidence="2" id="KW-0274">FAD</keyword>
<dbReference type="STRING" id="186116.SAMN05192569_102046"/>
<dbReference type="InterPro" id="IPR036318">
    <property type="entry name" value="FAD-bd_PCMH-like_sf"/>
</dbReference>
<sequence>MLSLEWKDELTAILSEKQVQIEEHGSHPLGNSGHVTVYPQSEEEISNILRYANTHGKRVCIVGGGTKRGFGGQLECADILLSLANYSGIVEHAAADMTVTVKSGTVFQQLQDYLAEYRQKVALDPVWPQYATIGGVISANDSGPKRLGYGSARDSVIGLRIVYPDGTVIRSGGKVVKNVAGYDMNKLFIGAMGTLGVISEITLKLRPLPKYESLVLLSFPSGNLEEVRSFAVQFLDSMMEPVCFELLSPSLSERLIGQRAYTLAIGFEDVESAVHYQEEFVKRLQPPNTTIRILPQEEAKSFWQTFYTIGPNGAAPDPLGQEIEAAVKIGVVNLDVLHIVRESDLLQESCHVHIEAHGGLGHGLCQVYIKGESESVATAIERLRTAASGLGGYAVVKHLPFSLRKRIDVWGENPSYFFLLDGIKRKIDPNRILNNQRFIGGI</sequence>
<dbReference type="Pfam" id="PF01565">
    <property type="entry name" value="FAD_binding_4"/>
    <property type="match status" value="1"/>
</dbReference>
<dbReference type="SUPFAM" id="SSF55103">
    <property type="entry name" value="FAD-linked oxidases, C-terminal domain"/>
    <property type="match status" value="1"/>
</dbReference>
<keyword evidence="6" id="KW-1185">Reference proteome</keyword>
<accession>A0A1I0TBW5</accession>
<gene>
    <name evidence="5" type="ORF">SAMN05192569_102046</name>
</gene>
<dbReference type="GO" id="GO:0071949">
    <property type="term" value="F:FAD binding"/>
    <property type="evidence" value="ECO:0007669"/>
    <property type="project" value="InterPro"/>
</dbReference>
<dbReference type="Proteomes" id="UP000198650">
    <property type="component" value="Unassembled WGS sequence"/>
</dbReference>
<proteinExistence type="predicted"/>
<evidence type="ECO:0000313" key="6">
    <source>
        <dbReference type="Proteomes" id="UP000198650"/>
    </source>
</evidence>
<evidence type="ECO:0000313" key="5">
    <source>
        <dbReference type="EMBL" id="SFA49241.1"/>
    </source>
</evidence>
<dbReference type="InterPro" id="IPR006094">
    <property type="entry name" value="Oxid_FAD_bind_N"/>
</dbReference>
<dbReference type="InterPro" id="IPR016164">
    <property type="entry name" value="FAD-linked_Oxase-like_C"/>
</dbReference>
<evidence type="ECO:0000256" key="3">
    <source>
        <dbReference type="ARBA" id="ARBA00023002"/>
    </source>
</evidence>
<organism evidence="5 6">
    <name type="scientific">Parageobacillus thermantarcticus</name>
    <dbReference type="NCBI Taxonomy" id="186116"/>
    <lineage>
        <taxon>Bacteria</taxon>
        <taxon>Bacillati</taxon>
        <taxon>Bacillota</taxon>
        <taxon>Bacilli</taxon>
        <taxon>Bacillales</taxon>
        <taxon>Anoxybacillaceae</taxon>
        <taxon>Parageobacillus</taxon>
    </lineage>
</organism>
<dbReference type="AlphaFoldDB" id="A0A1I0TBW5"/>
<keyword evidence="3" id="KW-0560">Oxidoreductase</keyword>
<dbReference type="Gene3D" id="3.30.465.10">
    <property type="match status" value="1"/>
</dbReference>